<protein>
    <submittedName>
        <fullName evidence="7">PLP-dependent aminotransferase family protein</fullName>
    </submittedName>
</protein>
<name>A0A433XKG4_9HYPH</name>
<keyword evidence="2" id="KW-0663">Pyridoxal phosphate</keyword>
<keyword evidence="5" id="KW-0804">Transcription</keyword>
<dbReference type="AlphaFoldDB" id="A0A433XKG4"/>
<proteinExistence type="inferred from homology"/>
<evidence type="ECO:0000259" key="6">
    <source>
        <dbReference type="PROSITE" id="PS50949"/>
    </source>
</evidence>
<dbReference type="InterPro" id="IPR000524">
    <property type="entry name" value="Tscrpt_reg_HTH_GntR"/>
</dbReference>
<feature type="domain" description="HTH gntR-type" evidence="6">
    <location>
        <begin position="15"/>
        <end position="83"/>
    </location>
</feature>
<evidence type="ECO:0000256" key="5">
    <source>
        <dbReference type="ARBA" id="ARBA00023163"/>
    </source>
</evidence>
<keyword evidence="3" id="KW-0805">Transcription regulation</keyword>
<organism evidence="7 8">
    <name type="scientific">Arsenicitalea aurantiaca</name>
    <dbReference type="NCBI Taxonomy" id="1783274"/>
    <lineage>
        <taxon>Bacteria</taxon>
        <taxon>Pseudomonadati</taxon>
        <taxon>Pseudomonadota</taxon>
        <taxon>Alphaproteobacteria</taxon>
        <taxon>Hyphomicrobiales</taxon>
        <taxon>Devosiaceae</taxon>
        <taxon>Arsenicitalea</taxon>
    </lineage>
</organism>
<accession>A0A433XKG4</accession>
<dbReference type="InterPro" id="IPR015421">
    <property type="entry name" value="PyrdxlP-dep_Trfase_major"/>
</dbReference>
<dbReference type="SMART" id="SM00345">
    <property type="entry name" value="HTH_GNTR"/>
    <property type="match status" value="1"/>
</dbReference>
<dbReference type="GO" id="GO:0003700">
    <property type="term" value="F:DNA-binding transcription factor activity"/>
    <property type="evidence" value="ECO:0007669"/>
    <property type="project" value="InterPro"/>
</dbReference>
<dbReference type="InterPro" id="IPR004839">
    <property type="entry name" value="Aminotransferase_I/II_large"/>
</dbReference>
<dbReference type="InterPro" id="IPR036388">
    <property type="entry name" value="WH-like_DNA-bd_sf"/>
</dbReference>
<evidence type="ECO:0000313" key="8">
    <source>
        <dbReference type="Proteomes" id="UP000281547"/>
    </source>
</evidence>
<dbReference type="InterPro" id="IPR015424">
    <property type="entry name" value="PyrdxlP-dep_Trfase"/>
</dbReference>
<dbReference type="SUPFAM" id="SSF53383">
    <property type="entry name" value="PLP-dependent transferases"/>
    <property type="match status" value="1"/>
</dbReference>
<evidence type="ECO:0000256" key="1">
    <source>
        <dbReference type="ARBA" id="ARBA00005384"/>
    </source>
</evidence>
<dbReference type="CDD" id="cd00609">
    <property type="entry name" value="AAT_like"/>
    <property type="match status" value="1"/>
</dbReference>
<evidence type="ECO:0000256" key="2">
    <source>
        <dbReference type="ARBA" id="ARBA00022898"/>
    </source>
</evidence>
<dbReference type="SUPFAM" id="SSF46785">
    <property type="entry name" value="Winged helix' DNA-binding domain"/>
    <property type="match status" value="1"/>
</dbReference>
<keyword evidence="7" id="KW-0808">Transferase</keyword>
<dbReference type="RefSeq" id="WP_127186690.1">
    <property type="nucleotide sequence ID" value="NZ_RZNJ01000001.1"/>
</dbReference>
<dbReference type="OrthoDB" id="9804020at2"/>
<keyword evidence="4" id="KW-0238">DNA-binding</keyword>
<dbReference type="PROSITE" id="PS50949">
    <property type="entry name" value="HTH_GNTR"/>
    <property type="match status" value="1"/>
</dbReference>
<evidence type="ECO:0000256" key="4">
    <source>
        <dbReference type="ARBA" id="ARBA00023125"/>
    </source>
</evidence>
<evidence type="ECO:0000256" key="3">
    <source>
        <dbReference type="ARBA" id="ARBA00023015"/>
    </source>
</evidence>
<dbReference type="Pfam" id="PF00392">
    <property type="entry name" value="GntR"/>
    <property type="match status" value="1"/>
</dbReference>
<reference evidence="7 8" key="1">
    <citation type="journal article" date="2016" name="Int. J. Syst. Evol. Microbiol.">
        <title>Arsenicitalea aurantiaca gen. nov., sp. nov., a new member of the family Hyphomicrobiaceae, isolated from high-arsenic sediment.</title>
        <authorList>
            <person name="Mu Y."/>
            <person name="Zhou L."/>
            <person name="Zeng X.C."/>
            <person name="Liu L."/>
            <person name="Pan Y."/>
            <person name="Chen X."/>
            <person name="Wang J."/>
            <person name="Li S."/>
            <person name="Li W.J."/>
            <person name="Wang Y."/>
        </authorList>
    </citation>
    <scope>NUCLEOTIDE SEQUENCE [LARGE SCALE GENOMIC DNA]</scope>
    <source>
        <strain evidence="7 8">42-50</strain>
    </source>
</reference>
<dbReference type="Gene3D" id="1.10.10.10">
    <property type="entry name" value="Winged helix-like DNA-binding domain superfamily/Winged helix DNA-binding domain"/>
    <property type="match status" value="1"/>
</dbReference>
<dbReference type="GO" id="GO:0008483">
    <property type="term" value="F:transaminase activity"/>
    <property type="evidence" value="ECO:0007669"/>
    <property type="project" value="UniProtKB-KW"/>
</dbReference>
<dbReference type="Gene3D" id="3.40.640.10">
    <property type="entry name" value="Type I PLP-dependent aspartate aminotransferase-like (Major domain)"/>
    <property type="match status" value="1"/>
</dbReference>
<dbReference type="PANTHER" id="PTHR46577:SF1">
    <property type="entry name" value="HTH-TYPE TRANSCRIPTIONAL REGULATORY PROTEIN GABR"/>
    <property type="match status" value="1"/>
</dbReference>
<dbReference type="InterPro" id="IPR036390">
    <property type="entry name" value="WH_DNA-bd_sf"/>
</dbReference>
<sequence length="449" mass="47338">MSLEKLPRAIAEGEMPLHERLADAIAAAIGAGALGPGERLPTHREISAHFGVAIGTVTKAIDSLSRRGIVRGEVGRGTFVQAAEAPAPETVNLTINCPLPVIRTELMQAAVERATRASLEMPFGGYVDLTGTEQQRGIVADWLSATRVPAGAEALVLCAGGQQAIHLAFGALKPITGTIVTESHTFPGAIAAAGNLGLEMAGVRVDREGMLPDALEAALKRTGARAVYTTPVCHNPLGFETGAARRQAILEICAANDAYIVEDDLYGFYGRSGAPTYKAMDGERVFYLSSLSKCLTPLIRLGVLFPPQAFRAGIARQMRAEIWGASPMAVNIGCALLELGAHAQATERLMREARLRVAMARDILGDVFAPTPPAAPHLWMALPMMEAERLARRAAERGVLLTPPGASAVGPESGGGVRLCLLAPKREADLERGLRIVGALLAHPDEAVV</sequence>
<dbReference type="InterPro" id="IPR051446">
    <property type="entry name" value="HTH_trans_reg/aminotransferase"/>
</dbReference>
<gene>
    <name evidence="7" type="ORF">EMQ25_00995</name>
</gene>
<dbReference type="PANTHER" id="PTHR46577">
    <property type="entry name" value="HTH-TYPE TRANSCRIPTIONAL REGULATORY PROTEIN GABR"/>
    <property type="match status" value="1"/>
</dbReference>
<comment type="caution">
    <text evidence="7">The sequence shown here is derived from an EMBL/GenBank/DDBJ whole genome shotgun (WGS) entry which is preliminary data.</text>
</comment>
<dbReference type="GO" id="GO:0030170">
    <property type="term" value="F:pyridoxal phosphate binding"/>
    <property type="evidence" value="ECO:0007669"/>
    <property type="project" value="InterPro"/>
</dbReference>
<keyword evidence="8" id="KW-1185">Reference proteome</keyword>
<dbReference type="EMBL" id="RZNJ01000001">
    <property type="protein sequence ID" value="RUT34571.1"/>
    <property type="molecule type" value="Genomic_DNA"/>
</dbReference>
<dbReference type="Proteomes" id="UP000281547">
    <property type="component" value="Unassembled WGS sequence"/>
</dbReference>
<keyword evidence="7" id="KW-0032">Aminotransferase</keyword>
<evidence type="ECO:0000313" key="7">
    <source>
        <dbReference type="EMBL" id="RUT34571.1"/>
    </source>
</evidence>
<dbReference type="GO" id="GO:0003677">
    <property type="term" value="F:DNA binding"/>
    <property type="evidence" value="ECO:0007669"/>
    <property type="project" value="UniProtKB-KW"/>
</dbReference>
<dbReference type="CDD" id="cd07377">
    <property type="entry name" value="WHTH_GntR"/>
    <property type="match status" value="1"/>
</dbReference>
<dbReference type="Pfam" id="PF00155">
    <property type="entry name" value="Aminotran_1_2"/>
    <property type="match status" value="1"/>
</dbReference>
<comment type="similarity">
    <text evidence="1">In the C-terminal section; belongs to the class-I pyridoxal-phosphate-dependent aminotransferase family.</text>
</comment>